<evidence type="ECO:0008006" key="4">
    <source>
        <dbReference type="Google" id="ProtNLM"/>
    </source>
</evidence>
<gene>
    <name evidence="2" type="ORF">H4R34_002417</name>
</gene>
<sequence>MSSLDSVTTALSQYMLKGWVLTDTECPNGCGVPLVRTKDNSQSVCVRCAAAPTQTNRETDHYRPTGHSARSREAELKPEPERSTMAQPRRGSLGDGAGSTSSLSPKPEALDAAAARRAKSDEIAQLISDRLLAGWTLLGEYCPNPTCETTPLIRLRKGPRYCVSCESTILTEAEYNAQRAASHAKGDTPQPQRPPSPPLARSSGASHQLLLPSRPKTPAASPTVKPRELAATALPTSPLIHTSTTDQPKLSDAQAAVHVAIAAISRRLAYLAQTLDHTTDTGAIAASAAAMTECARALEQLTLALRRLRDC</sequence>
<evidence type="ECO:0000313" key="2">
    <source>
        <dbReference type="EMBL" id="KAJ1980546.1"/>
    </source>
</evidence>
<evidence type="ECO:0000256" key="1">
    <source>
        <dbReference type="SAM" id="MobiDB-lite"/>
    </source>
</evidence>
<dbReference type="AlphaFoldDB" id="A0A9W8B6K8"/>
<feature type="compositionally biased region" description="Basic and acidic residues" evidence="1">
    <location>
        <begin position="70"/>
        <end position="82"/>
    </location>
</feature>
<dbReference type="EMBL" id="JANBQB010000163">
    <property type="protein sequence ID" value="KAJ1980546.1"/>
    <property type="molecule type" value="Genomic_DNA"/>
</dbReference>
<protein>
    <recommendedName>
        <fullName evidence="4">Sjogrens syndrome scleroderma autoantigen 1 family protein</fullName>
    </recommendedName>
</protein>
<comment type="caution">
    <text evidence="2">The sequence shown here is derived from an EMBL/GenBank/DDBJ whole genome shotgun (WGS) entry which is preliminary data.</text>
</comment>
<reference evidence="2" key="1">
    <citation type="submission" date="2022-07" db="EMBL/GenBank/DDBJ databases">
        <title>Phylogenomic reconstructions and comparative analyses of Kickxellomycotina fungi.</title>
        <authorList>
            <person name="Reynolds N.K."/>
            <person name="Stajich J.E."/>
            <person name="Barry K."/>
            <person name="Grigoriev I.V."/>
            <person name="Crous P."/>
            <person name="Smith M.E."/>
        </authorList>
    </citation>
    <scope>NUCLEOTIDE SEQUENCE</scope>
    <source>
        <strain evidence="2">RSA 567</strain>
    </source>
</reference>
<dbReference type="InterPro" id="IPR009563">
    <property type="entry name" value="SSSCA1"/>
</dbReference>
<dbReference type="Pfam" id="PF06677">
    <property type="entry name" value="Auto_anti-p27"/>
    <property type="match status" value="2"/>
</dbReference>
<dbReference type="Proteomes" id="UP001151582">
    <property type="component" value="Unassembled WGS sequence"/>
</dbReference>
<keyword evidence="3" id="KW-1185">Reference proteome</keyword>
<feature type="region of interest" description="Disordered" evidence="1">
    <location>
        <begin position="178"/>
        <end position="226"/>
    </location>
</feature>
<feature type="region of interest" description="Disordered" evidence="1">
    <location>
        <begin position="55"/>
        <end position="114"/>
    </location>
</feature>
<dbReference type="OrthoDB" id="28939at2759"/>
<accession>A0A9W8B6K8</accession>
<proteinExistence type="predicted"/>
<feature type="compositionally biased region" description="Low complexity" evidence="1">
    <location>
        <begin position="104"/>
        <end position="114"/>
    </location>
</feature>
<dbReference type="PANTHER" id="PTHR16537:SF1">
    <property type="entry name" value="PROTEIN ZNRD2"/>
    <property type="match status" value="1"/>
</dbReference>
<dbReference type="PANTHER" id="PTHR16537">
    <property type="entry name" value="SJOEGREN SYNDROME/SCLERODERMA AUTOANTIGEN 1"/>
    <property type="match status" value="1"/>
</dbReference>
<evidence type="ECO:0000313" key="3">
    <source>
        <dbReference type="Proteomes" id="UP001151582"/>
    </source>
</evidence>
<organism evidence="2 3">
    <name type="scientific">Dimargaris verticillata</name>
    <dbReference type="NCBI Taxonomy" id="2761393"/>
    <lineage>
        <taxon>Eukaryota</taxon>
        <taxon>Fungi</taxon>
        <taxon>Fungi incertae sedis</taxon>
        <taxon>Zoopagomycota</taxon>
        <taxon>Kickxellomycotina</taxon>
        <taxon>Dimargaritomycetes</taxon>
        <taxon>Dimargaritales</taxon>
        <taxon>Dimargaritaceae</taxon>
        <taxon>Dimargaris</taxon>
    </lineage>
</organism>
<dbReference type="InterPro" id="IPR051888">
    <property type="entry name" value="UPF0148_domain"/>
</dbReference>
<name>A0A9W8B6K8_9FUNG</name>